<gene>
    <name evidence="1" type="ORF">SBAD_LOCUS4139</name>
</gene>
<evidence type="ECO:0000313" key="2">
    <source>
        <dbReference type="Proteomes" id="UP000270296"/>
    </source>
</evidence>
<dbReference type="Proteomes" id="UP000270296">
    <property type="component" value="Unassembled WGS sequence"/>
</dbReference>
<name>A0A183IKJ3_9BILA</name>
<dbReference type="EMBL" id="UZAM01008148">
    <property type="protein sequence ID" value="VDP03481.1"/>
    <property type="molecule type" value="Genomic_DNA"/>
</dbReference>
<keyword evidence="2" id="KW-1185">Reference proteome</keyword>
<evidence type="ECO:0000313" key="1">
    <source>
        <dbReference type="EMBL" id="VDP03481.1"/>
    </source>
</evidence>
<reference evidence="3" key="1">
    <citation type="submission" date="2016-06" db="UniProtKB">
        <authorList>
            <consortium name="WormBaseParasite"/>
        </authorList>
    </citation>
    <scope>IDENTIFICATION</scope>
</reference>
<dbReference type="OrthoDB" id="6134775at2759"/>
<protein>
    <submittedName>
        <fullName evidence="1 3">Uncharacterized protein</fullName>
    </submittedName>
</protein>
<dbReference type="AlphaFoldDB" id="A0A183IKJ3"/>
<organism evidence="3">
    <name type="scientific">Soboliphyme baturini</name>
    <dbReference type="NCBI Taxonomy" id="241478"/>
    <lineage>
        <taxon>Eukaryota</taxon>
        <taxon>Metazoa</taxon>
        <taxon>Ecdysozoa</taxon>
        <taxon>Nematoda</taxon>
        <taxon>Enoplea</taxon>
        <taxon>Dorylaimia</taxon>
        <taxon>Dioctophymatida</taxon>
        <taxon>Dioctophymatoidea</taxon>
        <taxon>Soboliphymatidae</taxon>
        <taxon>Soboliphyme</taxon>
    </lineage>
</organism>
<accession>A0A183IKJ3</accession>
<sequence>MAMSHARFTCCHDEDVPYGRADDFNRCCYNRFAGGRDWINGQDDVDDPCCDRITANIFWRHPGRIAELCLPNINIDYSNLEIDVKLRDGTEKSIELKELVALRYDCPYLHKRSNFYRYDI</sequence>
<evidence type="ECO:0000313" key="3">
    <source>
        <dbReference type="WBParaSite" id="SBAD_0000432001-mRNA-1"/>
    </source>
</evidence>
<reference evidence="1 2" key="2">
    <citation type="submission" date="2018-11" db="EMBL/GenBank/DDBJ databases">
        <authorList>
            <consortium name="Pathogen Informatics"/>
        </authorList>
    </citation>
    <scope>NUCLEOTIDE SEQUENCE [LARGE SCALE GENOMIC DNA]</scope>
</reference>
<dbReference type="WBParaSite" id="SBAD_0000432001-mRNA-1">
    <property type="protein sequence ID" value="SBAD_0000432001-mRNA-1"/>
    <property type="gene ID" value="SBAD_0000432001"/>
</dbReference>
<proteinExistence type="predicted"/>